<feature type="signal peptide" evidence="1">
    <location>
        <begin position="1"/>
        <end position="20"/>
    </location>
</feature>
<dbReference type="Proteomes" id="UP000366872">
    <property type="component" value="Unassembled WGS sequence"/>
</dbReference>
<proteinExistence type="predicted"/>
<gene>
    <name evidence="2" type="ORF">PDESU_04456</name>
</gene>
<dbReference type="RefSeq" id="WP_136081434.1">
    <property type="nucleotide sequence ID" value="NZ_CAAHFG010000003.1"/>
</dbReference>
<feature type="chain" id="PRO_5025429349" description="Outer membrane protein beta-barrel domain-containing protein" evidence="1">
    <location>
        <begin position="21"/>
        <end position="173"/>
    </location>
</feature>
<keyword evidence="1" id="KW-0732">Signal</keyword>
<protein>
    <recommendedName>
        <fullName evidence="4">Outer membrane protein beta-barrel domain-containing protein</fullName>
    </recommendedName>
</protein>
<keyword evidence="3" id="KW-1185">Reference proteome</keyword>
<name>A0A6C2U7L7_PONDE</name>
<sequence>MLKIKVFPVAVCLIICGFWASPSCFSQQVHDHDDHGHDTSGLEIGLSVGFVHLKEEGEDAAGFHGHVMKRLGSEGVWNKLAIGLGAEYIAAEEQHYAAMVPIAVYPWRGLMLSVAPGVLWAEHEGSMETEYTTHLEAAYLFEVGKYDLGPVVGYSKTSEESHHMIGLHFGIHL</sequence>
<evidence type="ECO:0000256" key="1">
    <source>
        <dbReference type="SAM" id="SignalP"/>
    </source>
</evidence>
<reference evidence="2 3" key="1">
    <citation type="submission" date="2019-04" db="EMBL/GenBank/DDBJ databases">
        <authorList>
            <person name="Van Vliet M D."/>
        </authorList>
    </citation>
    <scope>NUCLEOTIDE SEQUENCE [LARGE SCALE GENOMIC DNA]</scope>
    <source>
        <strain evidence="2 3">F1</strain>
    </source>
</reference>
<accession>A0A6C2U7L7</accession>
<dbReference type="EMBL" id="CAAHFG010000003">
    <property type="protein sequence ID" value="VGO15869.1"/>
    <property type="molecule type" value="Genomic_DNA"/>
</dbReference>
<organism evidence="2 3">
    <name type="scientific">Pontiella desulfatans</name>
    <dbReference type="NCBI Taxonomy" id="2750659"/>
    <lineage>
        <taxon>Bacteria</taxon>
        <taxon>Pseudomonadati</taxon>
        <taxon>Kiritimatiellota</taxon>
        <taxon>Kiritimatiellia</taxon>
        <taxon>Kiritimatiellales</taxon>
        <taxon>Pontiellaceae</taxon>
        <taxon>Pontiella</taxon>
    </lineage>
</organism>
<evidence type="ECO:0000313" key="3">
    <source>
        <dbReference type="Proteomes" id="UP000366872"/>
    </source>
</evidence>
<evidence type="ECO:0000313" key="2">
    <source>
        <dbReference type="EMBL" id="VGO15869.1"/>
    </source>
</evidence>
<dbReference type="AlphaFoldDB" id="A0A6C2U7L7"/>
<evidence type="ECO:0008006" key="4">
    <source>
        <dbReference type="Google" id="ProtNLM"/>
    </source>
</evidence>